<keyword evidence="2" id="KW-1185">Reference proteome</keyword>
<gene>
    <name evidence="1" type="ORF">Goshw_005842</name>
</gene>
<evidence type="ECO:0000313" key="1">
    <source>
        <dbReference type="EMBL" id="MBA0873685.1"/>
    </source>
</evidence>
<reference evidence="1 2" key="1">
    <citation type="journal article" date="2019" name="Genome Biol. Evol.">
        <title>Insights into the evolution of the New World diploid cottons (Gossypium, subgenus Houzingenia) based on genome sequencing.</title>
        <authorList>
            <person name="Grover C.E."/>
            <person name="Arick M.A. 2nd"/>
            <person name="Thrash A."/>
            <person name="Conover J.L."/>
            <person name="Sanders W.S."/>
            <person name="Peterson D.G."/>
            <person name="Frelichowski J.E."/>
            <person name="Scheffler J.A."/>
            <person name="Scheffler B.E."/>
            <person name="Wendel J.F."/>
        </authorList>
    </citation>
    <scope>NUCLEOTIDE SEQUENCE [LARGE SCALE GENOMIC DNA]</scope>
    <source>
        <strain evidence="1">1</strain>
        <tissue evidence="1">Leaf</tissue>
    </source>
</reference>
<protein>
    <submittedName>
        <fullName evidence="1">Uncharacterized protein</fullName>
    </submittedName>
</protein>
<dbReference type="AlphaFoldDB" id="A0A7J9MRA9"/>
<dbReference type="EMBL" id="JABFAF010000013">
    <property type="protein sequence ID" value="MBA0873685.1"/>
    <property type="molecule type" value="Genomic_DNA"/>
</dbReference>
<organism evidence="1 2">
    <name type="scientific">Gossypium schwendimanii</name>
    <name type="common">Cotton</name>
    <dbReference type="NCBI Taxonomy" id="34291"/>
    <lineage>
        <taxon>Eukaryota</taxon>
        <taxon>Viridiplantae</taxon>
        <taxon>Streptophyta</taxon>
        <taxon>Embryophyta</taxon>
        <taxon>Tracheophyta</taxon>
        <taxon>Spermatophyta</taxon>
        <taxon>Magnoliopsida</taxon>
        <taxon>eudicotyledons</taxon>
        <taxon>Gunneridae</taxon>
        <taxon>Pentapetalae</taxon>
        <taxon>rosids</taxon>
        <taxon>malvids</taxon>
        <taxon>Malvales</taxon>
        <taxon>Malvaceae</taxon>
        <taxon>Malvoideae</taxon>
        <taxon>Gossypium</taxon>
    </lineage>
</organism>
<accession>A0A7J9MRA9</accession>
<comment type="caution">
    <text evidence="1">The sequence shown here is derived from an EMBL/GenBank/DDBJ whole genome shotgun (WGS) entry which is preliminary data.</text>
</comment>
<name>A0A7J9MRA9_GOSSC</name>
<proteinExistence type="predicted"/>
<evidence type="ECO:0000313" key="2">
    <source>
        <dbReference type="Proteomes" id="UP000593576"/>
    </source>
</evidence>
<dbReference type="Proteomes" id="UP000593576">
    <property type="component" value="Unassembled WGS sequence"/>
</dbReference>
<sequence>MGLKVNPMEIRVGVQR</sequence>